<feature type="transmembrane region" description="Helical" evidence="2">
    <location>
        <begin position="32"/>
        <end position="56"/>
    </location>
</feature>
<comment type="caution">
    <text evidence="3">The sequence shown here is derived from an EMBL/GenBank/DDBJ whole genome shotgun (WGS) entry which is preliminary data.</text>
</comment>
<evidence type="ECO:0000256" key="1">
    <source>
        <dbReference type="SAM" id="MobiDB-lite"/>
    </source>
</evidence>
<dbReference type="EMBL" id="BNBC01000016">
    <property type="protein sequence ID" value="GHE79053.1"/>
    <property type="molecule type" value="Genomic_DNA"/>
</dbReference>
<evidence type="ECO:0000256" key="2">
    <source>
        <dbReference type="SAM" id="Phobius"/>
    </source>
</evidence>
<organism evidence="3 4">
    <name type="scientific">Streptomyces spiralis</name>
    <dbReference type="NCBI Taxonomy" id="66376"/>
    <lineage>
        <taxon>Bacteria</taxon>
        <taxon>Bacillati</taxon>
        <taxon>Actinomycetota</taxon>
        <taxon>Actinomycetes</taxon>
        <taxon>Kitasatosporales</taxon>
        <taxon>Streptomycetaceae</taxon>
        <taxon>Streptomyces</taxon>
    </lineage>
</organism>
<dbReference type="PANTHER" id="PTHR23542:SF1">
    <property type="entry name" value="MAJOR FACILITATOR SUPERFAMILY (MFS) PROFILE DOMAIN-CONTAINING PROTEIN"/>
    <property type="match status" value="1"/>
</dbReference>
<sequence length="293" mass="29151">MTAPGRRRGTVAPGRRGTLRTYRDVIGLTKPWLPVLSFLGRLPTATVQFGSVLLVARTSGSLAAAGLTGGALALGQAACGPLVGRLADRHGQRTVVHVLSLADAAAIAALVAGALAGAGGPLLAAMGAGAGATVPLVGPPARARLVALARRSGSPDATMGTGLSFESTLDEISFVLGPALVGLASVLAHPACALGAAALLVGVCGTGFALHPTAAATRRAAGPRPGRAATGPHPAGGPLPARTDRACPGACTRCAPRRPIRGRCSGPARPTSRRSPGGWGRRTRRGSCTPRWG</sequence>
<keyword evidence="4" id="KW-1185">Reference proteome</keyword>
<protein>
    <recommendedName>
        <fullName evidence="5">MFS transporter</fullName>
    </recommendedName>
</protein>
<name>A0A919DTF6_9ACTN</name>
<dbReference type="Proteomes" id="UP000641386">
    <property type="component" value="Unassembled WGS sequence"/>
</dbReference>
<feature type="transmembrane region" description="Helical" evidence="2">
    <location>
        <begin position="95"/>
        <end position="116"/>
    </location>
</feature>
<dbReference type="AlphaFoldDB" id="A0A919DTF6"/>
<keyword evidence="2" id="KW-0812">Transmembrane</keyword>
<feature type="compositionally biased region" description="Low complexity" evidence="1">
    <location>
        <begin position="218"/>
        <end position="241"/>
    </location>
</feature>
<gene>
    <name evidence="3" type="ORF">GCM10014715_37960</name>
</gene>
<dbReference type="SUPFAM" id="SSF103473">
    <property type="entry name" value="MFS general substrate transporter"/>
    <property type="match status" value="1"/>
</dbReference>
<evidence type="ECO:0000313" key="4">
    <source>
        <dbReference type="Proteomes" id="UP000641386"/>
    </source>
</evidence>
<dbReference type="Gene3D" id="1.20.1250.20">
    <property type="entry name" value="MFS general substrate transporter like domains"/>
    <property type="match status" value="1"/>
</dbReference>
<evidence type="ECO:0008006" key="5">
    <source>
        <dbReference type="Google" id="ProtNLM"/>
    </source>
</evidence>
<dbReference type="PANTHER" id="PTHR23542">
    <property type="match status" value="1"/>
</dbReference>
<proteinExistence type="predicted"/>
<reference evidence="3" key="2">
    <citation type="submission" date="2020-09" db="EMBL/GenBank/DDBJ databases">
        <authorList>
            <person name="Sun Q."/>
            <person name="Ohkuma M."/>
        </authorList>
    </citation>
    <scope>NUCLEOTIDE SEQUENCE</scope>
    <source>
        <strain evidence="3">JCM 3302</strain>
    </source>
</reference>
<evidence type="ECO:0000313" key="3">
    <source>
        <dbReference type="EMBL" id="GHE79053.1"/>
    </source>
</evidence>
<keyword evidence="2" id="KW-0472">Membrane</keyword>
<keyword evidence="2" id="KW-1133">Transmembrane helix</keyword>
<reference evidence="3" key="1">
    <citation type="journal article" date="2014" name="Int. J. Syst. Evol. Microbiol.">
        <title>Complete genome sequence of Corynebacterium casei LMG S-19264T (=DSM 44701T), isolated from a smear-ripened cheese.</title>
        <authorList>
            <consortium name="US DOE Joint Genome Institute (JGI-PGF)"/>
            <person name="Walter F."/>
            <person name="Albersmeier A."/>
            <person name="Kalinowski J."/>
            <person name="Ruckert C."/>
        </authorList>
    </citation>
    <scope>NUCLEOTIDE SEQUENCE</scope>
    <source>
        <strain evidence="3">JCM 3302</strain>
    </source>
</reference>
<feature type="region of interest" description="Disordered" evidence="1">
    <location>
        <begin position="218"/>
        <end position="242"/>
    </location>
</feature>
<dbReference type="RefSeq" id="WP_189901749.1">
    <property type="nucleotide sequence ID" value="NZ_BNBC01000016.1"/>
</dbReference>
<feature type="region of interest" description="Disordered" evidence="1">
    <location>
        <begin position="255"/>
        <end position="293"/>
    </location>
</feature>
<feature type="transmembrane region" description="Helical" evidence="2">
    <location>
        <begin position="62"/>
        <end position="83"/>
    </location>
</feature>
<dbReference type="InterPro" id="IPR036259">
    <property type="entry name" value="MFS_trans_sf"/>
</dbReference>
<accession>A0A919DTF6</accession>